<organism evidence="3 4">
    <name type="scientific">Pseudoduganella armeniaca</name>
    <dbReference type="NCBI Taxonomy" id="2072590"/>
    <lineage>
        <taxon>Bacteria</taxon>
        <taxon>Pseudomonadati</taxon>
        <taxon>Pseudomonadota</taxon>
        <taxon>Betaproteobacteria</taxon>
        <taxon>Burkholderiales</taxon>
        <taxon>Oxalobacteraceae</taxon>
        <taxon>Telluria group</taxon>
        <taxon>Pseudoduganella</taxon>
    </lineage>
</organism>
<dbReference type="KEGG" id="masz:C9I28_13245"/>
<dbReference type="Gene3D" id="1.50.10.100">
    <property type="entry name" value="Chondroitin AC/alginate lyase"/>
    <property type="match status" value="1"/>
</dbReference>
<keyword evidence="4" id="KW-1185">Reference proteome</keyword>
<dbReference type="InterPro" id="IPR008929">
    <property type="entry name" value="Chondroitin_lyas"/>
</dbReference>
<dbReference type="Proteomes" id="UP000240505">
    <property type="component" value="Chromosome"/>
</dbReference>
<proteinExistence type="predicted"/>
<dbReference type="Gene3D" id="2.60.40.2750">
    <property type="match status" value="1"/>
</dbReference>
<sequence length="1001" mass="111132">MLFELCWWFVRHHLGNDMSKKRLIIPIALSVLAQSALAQAPAVATMQTERLFDFDAVTAPSGWLIAKSAPSEPNTLLLTPAGSESLYIDVTVDHTAKYYIWVRTYAPEGRYNDYYLKVGSEPEKQITAFTTHKVATEPLRWKNIYCEDTSNCSRGIYLAKGTTRLQFRMKEPNLGFDKIIVTAQPNFQPDGFGQDASIQASIPARPATTPAWVPPNSGVPTPDAPRLLLPKDYPLDALKAAEQDRTTAVDEEHRQMQLAWTKLRASANRTTWDSCVQKRNSIMAKALYYRLYGTASMGSGAVSALNEYLDDCHAVKNAQTGAIDIPGTRPTGEGILTSALVYDWVIAPQGPGAFVAEREKIVRRFLERAAMEVGFPPVQNSIAGHGAEAQLLRDQLSAALAFYGDYPRIYEIVGQRFFSDYVPVRNYVYNAGGFAQGTSYGPYRYQWDMFAAWIFKRMNKDKALADQDVFSNTQEQQLYHSLYQRRPDGQLMRDGDVYHGSYTDVGRYWTEPTPFMLAASYYQNSTLKREFVRQLNAYKAQRPNELIFNRTDGDEEAYLWLALFNNRAVKSAPDVDTASEWPSLTRYFDLPMASMIARTEWTKLTDPAKQPVIAYMKAGYARFGGHQHRDAGHFAIYYKGILASSSGIYSGLQADRETLQEYNSKHDVNYQKRTVAHNALTIYQAGEVFDHRSEVVNDGGQLFDRDDQPASLAALQSDAYAYGRAIKQRIGLNNNASEMRPAFSYLKGDIGKAYSAAKIDNYQRAFVFLNLEKTTVPAALLVFDRLTPASNLTARPKWLMHSVTKPAVPTVPGTEFSTTKEFTVTTANAASKLVNRTLFPASASAETVEGFVVDGHDFPSYMDKESRSEELGAYRVEVTPGALPSGESHYAMLNLMQVVDGSNAALPTTALTDTTGNIMLGALIDNRAVYFAKSALPVTVQTTLKLDAGTYNLLVTDLATGTWSVKGPSGTVEKVVEESHGTIYLPATAGGEYVLTPVTLQ</sequence>
<protein>
    <recommendedName>
        <fullName evidence="2">Heparinase II C-terminal domain-containing protein</fullName>
    </recommendedName>
</protein>
<gene>
    <name evidence="3" type="ORF">C9I28_13245</name>
</gene>
<accession>A0A2R4CAG7</accession>
<evidence type="ECO:0000313" key="4">
    <source>
        <dbReference type="Proteomes" id="UP000240505"/>
    </source>
</evidence>
<feature type="signal peptide" evidence="1">
    <location>
        <begin position="1"/>
        <end position="38"/>
    </location>
</feature>
<evidence type="ECO:0000259" key="2">
    <source>
        <dbReference type="Pfam" id="PF18675"/>
    </source>
</evidence>
<name>A0A2R4CAG7_9BURK</name>
<dbReference type="InterPro" id="IPR040925">
    <property type="entry name" value="HepII_C"/>
</dbReference>
<evidence type="ECO:0000256" key="1">
    <source>
        <dbReference type="SAM" id="SignalP"/>
    </source>
</evidence>
<evidence type="ECO:0000313" key="3">
    <source>
        <dbReference type="EMBL" id="AVR96552.1"/>
    </source>
</evidence>
<dbReference type="Gene3D" id="2.70.98.70">
    <property type="match status" value="1"/>
</dbReference>
<dbReference type="AlphaFoldDB" id="A0A2R4CAG7"/>
<dbReference type="EMBL" id="CP028324">
    <property type="protein sequence ID" value="AVR96552.1"/>
    <property type="molecule type" value="Genomic_DNA"/>
</dbReference>
<keyword evidence="1" id="KW-0732">Signal</keyword>
<feature type="domain" description="Heparinase II C-terminal" evidence="2">
    <location>
        <begin position="916"/>
        <end position="995"/>
    </location>
</feature>
<feature type="chain" id="PRO_5015333918" description="Heparinase II C-terminal domain-containing protein" evidence="1">
    <location>
        <begin position="39"/>
        <end position="1001"/>
    </location>
</feature>
<dbReference type="Pfam" id="PF18675">
    <property type="entry name" value="HepII_C"/>
    <property type="match status" value="1"/>
</dbReference>
<reference evidence="3 4" key="1">
    <citation type="submission" date="2018-03" db="EMBL/GenBank/DDBJ databases">
        <title>Massilia armeniaca sp. nov., isolated from desert soil.</title>
        <authorList>
            <person name="Huang H."/>
            <person name="Ren M."/>
        </authorList>
    </citation>
    <scope>NUCLEOTIDE SEQUENCE [LARGE SCALE GENOMIC DNA]</scope>
    <source>
        <strain evidence="3 4">ZMN-3</strain>
    </source>
</reference>